<reference evidence="3 4" key="1">
    <citation type="submission" date="2019-03" db="EMBL/GenBank/DDBJ databases">
        <title>Rhodosporidium diobovatum UCD-FST 08-225 genome sequencing, assembly, and annotation.</title>
        <authorList>
            <person name="Fakankun I.U."/>
            <person name="Fristensky B."/>
            <person name="Levin D.B."/>
        </authorList>
    </citation>
    <scope>NUCLEOTIDE SEQUENCE [LARGE SCALE GENOMIC DNA]</scope>
    <source>
        <strain evidence="3 4">UCD-FST 08-225</strain>
    </source>
</reference>
<dbReference type="Proteomes" id="UP000311382">
    <property type="component" value="Unassembled WGS sequence"/>
</dbReference>
<dbReference type="AlphaFoldDB" id="A0A5C5FMI3"/>
<name>A0A5C5FMI3_9BASI</name>
<evidence type="ECO:0000313" key="4">
    <source>
        <dbReference type="Proteomes" id="UP000311382"/>
    </source>
</evidence>
<keyword evidence="4" id="KW-1185">Reference proteome</keyword>
<evidence type="ECO:0000256" key="1">
    <source>
        <dbReference type="SAM" id="MobiDB-lite"/>
    </source>
</evidence>
<comment type="caution">
    <text evidence="3">The sequence shown here is derived from an EMBL/GenBank/DDBJ whole genome shotgun (WGS) entry which is preliminary data.</text>
</comment>
<gene>
    <name evidence="3" type="ORF">DMC30DRAFT_409702</name>
</gene>
<accession>A0A5C5FMI3</accession>
<dbReference type="EMBL" id="SOZI01000158">
    <property type="protein sequence ID" value="TNY18067.1"/>
    <property type="molecule type" value="Genomic_DNA"/>
</dbReference>
<organism evidence="3 4">
    <name type="scientific">Rhodotorula diobovata</name>
    <dbReference type="NCBI Taxonomy" id="5288"/>
    <lineage>
        <taxon>Eukaryota</taxon>
        <taxon>Fungi</taxon>
        <taxon>Dikarya</taxon>
        <taxon>Basidiomycota</taxon>
        <taxon>Pucciniomycotina</taxon>
        <taxon>Microbotryomycetes</taxon>
        <taxon>Sporidiobolales</taxon>
        <taxon>Sporidiobolaceae</taxon>
        <taxon>Rhodotorula</taxon>
    </lineage>
</organism>
<feature type="region of interest" description="Disordered" evidence="1">
    <location>
        <begin position="145"/>
        <end position="168"/>
    </location>
</feature>
<feature type="transmembrane region" description="Helical" evidence="2">
    <location>
        <begin position="84"/>
        <end position="104"/>
    </location>
</feature>
<dbReference type="OrthoDB" id="2530020at2759"/>
<protein>
    <submittedName>
        <fullName evidence="3">Uncharacterized protein</fullName>
    </submittedName>
</protein>
<proteinExistence type="predicted"/>
<sequence length="168" mass="17956">MLRRSVVHTARSATRPARFTPSFAVGAPPRSSLTPALTRSYAAPTGQDHATNVTSGPHQTIPKSPPKPTPFFARKNIGLEVTPLMAFIGTIVVVATGFLVKNLITDDSDWPDSAKTAGTQVAPDSWALTAQCRAHTQIQHRHGVDNDEGLNKVLNSDGSDPNVPKSKQ</sequence>
<evidence type="ECO:0000313" key="3">
    <source>
        <dbReference type="EMBL" id="TNY18067.1"/>
    </source>
</evidence>
<keyword evidence="2" id="KW-1133">Transmembrane helix</keyword>
<keyword evidence="2" id="KW-0472">Membrane</keyword>
<keyword evidence="2" id="KW-0812">Transmembrane</keyword>
<feature type="compositionally biased region" description="Polar residues" evidence="1">
    <location>
        <begin position="48"/>
        <end position="62"/>
    </location>
</feature>
<feature type="region of interest" description="Disordered" evidence="1">
    <location>
        <begin position="46"/>
        <end position="69"/>
    </location>
</feature>
<evidence type="ECO:0000256" key="2">
    <source>
        <dbReference type="SAM" id="Phobius"/>
    </source>
</evidence>